<dbReference type="PANTHER" id="PTHR43084">
    <property type="entry name" value="PERSULFIDE DIOXYGENASE ETHE1"/>
    <property type="match status" value="1"/>
</dbReference>
<comment type="catalytic activity">
    <reaction evidence="11">
        <text>S-sulfanylglutathione + O2 + H2O = sulfite + glutathione + 2 H(+)</text>
        <dbReference type="Rhea" id="RHEA:12981"/>
        <dbReference type="ChEBI" id="CHEBI:15377"/>
        <dbReference type="ChEBI" id="CHEBI:15378"/>
        <dbReference type="ChEBI" id="CHEBI:15379"/>
        <dbReference type="ChEBI" id="CHEBI:17359"/>
        <dbReference type="ChEBI" id="CHEBI:57925"/>
        <dbReference type="ChEBI" id="CHEBI:58905"/>
        <dbReference type="EC" id="1.13.11.18"/>
    </reaction>
</comment>
<dbReference type="GO" id="GO:0006749">
    <property type="term" value="P:glutathione metabolic process"/>
    <property type="evidence" value="ECO:0007669"/>
    <property type="project" value="InterPro"/>
</dbReference>
<evidence type="ECO:0000256" key="6">
    <source>
        <dbReference type="ARBA" id="ARBA00022964"/>
    </source>
</evidence>
<evidence type="ECO:0000256" key="8">
    <source>
        <dbReference type="ARBA" id="ARBA00023002"/>
    </source>
</evidence>
<evidence type="ECO:0000313" key="15">
    <source>
        <dbReference type="EMBL" id="CAD9220784.1"/>
    </source>
</evidence>
<dbReference type="Pfam" id="PF00753">
    <property type="entry name" value="Lactamase_B"/>
    <property type="match status" value="1"/>
</dbReference>
<evidence type="ECO:0000256" key="13">
    <source>
        <dbReference type="ARBA" id="ARBA00077964"/>
    </source>
</evidence>
<dbReference type="InterPro" id="IPR036866">
    <property type="entry name" value="RibonucZ/Hydroxyglut_hydro"/>
</dbReference>
<evidence type="ECO:0000256" key="10">
    <source>
        <dbReference type="ARBA" id="ARBA00023128"/>
    </source>
</evidence>
<comment type="subcellular location">
    <subcellularLocation>
        <location evidence="2">Mitochondrion</location>
    </subcellularLocation>
</comment>
<dbReference type="InterPro" id="IPR051682">
    <property type="entry name" value="Mito_Persulfide_Diox"/>
</dbReference>
<organism evidence="15">
    <name type="scientific">Compsopogon caeruleus</name>
    <dbReference type="NCBI Taxonomy" id="31354"/>
    <lineage>
        <taxon>Eukaryota</taxon>
        <taxon>Rhodophyta</taxon>
        <taxon>Compsopogonophyceae</taxon>
        <taxon>Compsopogonales</taxon>
        <taxon>Compsopogonaceae</taxon>
        <taxon>Compsopogon</taxon>
    </lineage>
</organism>
<dbReference type="EC" id="1.13.11.18" evidence="12"/>
<dbReference type="GO" id="GO:0070813">
    <property type="term" value="P:hydrogen sulfide metabolic process"/>
    <property type="evidence" value="ECO:0007669"/>
    <property type="project" value="TreeGrafter"/>
</dbReference>
<gene>
    <name evidence="15" type="ORF">CCAE0312_LOCUS173</name>
</gene>
<evidence type="ECO:0000256" key="3">
    <source>
        <dbReference type="ARBA" id="ARBA00006759"/>
    </source>
</evidence>
<dbReference type="GO" id="GO:0050313">
    <property type="term" value="F:sulfur dioxygenase activity"/>
    <property type="evidence" value="ECO:0007669"/>
    <property type="project" value="UniProtKB-EC"/>
</dbReference>
<dbReference type="FunFam" id="3.60.15.10:FF:000013">
    <property type="entry name" value="Persulfide dioxygenase ETHE1, mitochondrial"/>
    <property type="match status" value="1"/>
</dbReference>
<comment type="similarity">
    <text evidence="3">Belongs to the metallo-beta-lactamase superfamily. Glyoxalase II family.</text>
</comment>
<evidence type="ECO:0000256" key="7">
    <source>
        <dbReference type="ARBA" id="ARBA00022990"/>
    </source>
</evidence>
<dbReference type="Gene3D" id="3.60.15.10">
    <property type="entry name" value="Ribonuclease Z/Hydroxyacylglutathione hydrolase-like"/>
    <property type="match status" value="1"/>
</dbReference>
<keyword evidence="6" id="KW-0223">Dioxygenase</keyword>
<feature type="domain" description="Metallo-beta-lactamase" evidence="14">
    <location>
        <begin position="17"/>
        <end position="183"/>
    </location>
</feature>
<evidence type="ECO:0000256" key="9">
    <source>
        <dbReference type="ARBA" id="ARBA00023004"/>
    </source>
</evidence>
<dbReference type="CDD" id="cd07724">
    <property type="entry name" value="POD-like_MBL-fold"/>
    <property type="match status" value="1"/>
</dbReference>
<dbReference type="SMART" id="SM00849">
    <property type="entry name" value="Lactamase_B"/>
    <property type="match status" value="1"/>
</dbReference>
<keyword evidence="4" id="KW-0479">Metal-binding</keyword>
<dbReference type="InterPro" id="IPR044528">
    <property type="entry name" value="POD-like_MBL-fold"/>
</dbReference>
<evidence type="ECO:0000256" key="1">
    <source>
        <dbReference type="ARBA" id="ARBA00001954"/>
    </source>
</evidence>
<keyword evidence="5" id="KW-0809">Transit peptide</keyword>
<dbReference type="AlphaFoldDB" id="A0A7S1XA86"/>
<evidence type="ECO:0000256" key="5">
    <source>
        <dbReference type="ARBA" id="ARBA00022946"/>
    </source>
</evidence>
<dbReference type="GO" id="GO:0005739">
    <property type="term" value="C:mitochondrion"/>
    <property type="evidence" value="ECO:0007669"/>
    <property type="project" value="UniProtKB-SubCell"/>
</dbReference>
<evidence type="ECO:0000256" key="4">
    <source>
        <dbReference type="ARBA" id="ARBA00022723"/>
    </source>
</evidence>
<reference evidence="15" key="1">
    <citation type="submission" date="2021-01" db="EMBL/GenBank/DDBJ databases">
        <authorList>
            <person name="Corre E."/>
            <person name="Pelletier E."/>
            <person name="Niang G."/>
            <person name="Scheremetjew M."/>
            <person name="Finn R."/>
            <person name="Kale V."/>
            <person name="Holt S."/>
            <person name="Cochrane G."/>
            <person name="Meng A."/>
            <person name="Brown T."/>
            <person name="Cohen L."/>
        </authorList>
    </citation>
    <scope>NUCLEOTIDE SEQUENCE</scope>
    <source>
        <strain evidence="15">SAG 36.94</strain>
    </source>
</reference>
<accession>A0A7S1XA86</accession>
<proteinExistence type="inferred from homology"/>
<dbReference type="InterPro" id="IPR001279">
    <property type="entry name" value="Metallo-B-lactamas"/>
</dbReference>
<dbReference type="GO" id="GO:0046872">
    <property type="term" value="F:metal ion binding"/>
    <property type="evidence" value="ECO:0007669"/>
    <property type="project" value="UniProtKB-KW"/>
</dbReference>
<evidence type="ECO:0000256" key="12">
    <source>
        <dbReference type="ARBA" id="ARBA00066686"/>
    </source>
</evidence>
<protein>
    <recommendedName>
        <fullName evidence="12">persulfide dioxygenase</fullName>
        <ecNumber evidence="12">1.13.11.18</ecNumber>
    </recommendedName>
    <alternativeName>
        <fullName evidence="13">Sulfur dioxygenase ETHE1</fullName>
    </alternativeName>
</protein>
<evidence type="ECO:0000256" key="2">
    <source>
        <dbReference type="ARBA" id="ARBA00004173"/>
    </source>
</evidence>
<evidence type="ECO:0000256" key="11">
    <source>
        <dbReference type="ARBA" id="ARBA00050990"/>
    </source>
</evidence>
<comment type="cofactor">
    <cofactor evidence="1">
        <name>Fe(2+)</name>
        <dbReference type="ChEBI" id="CHEBI:29033"/>
    </cofactor>
</comment>
<evidence type="ECO:0000259" key="14">
    <source>
        <dbReference type="SMART" id="SM00849"/>
    </source>
</evidence>
<name>A0A7S1XA86_9RHOD</name>
<keyword evidence="8" id="KW-0560">Oxidoreductase</keyword>
<sequence>MRVPGLLFRQLFEKESSTFTYLLADQVSEGCPGVLIDPVDVTVERDLTIVRQLGVHVVYGLNTHVHADHITGTAKLKSALPEMRSVLAQASGGRADVHVVAGDEIAFGRFVLEVRATPGHTNGCLTYVLRMDRDVVMAFTGDALLIRGCGRTDFQQGNSRTLYESVHSQIFTLPDDTPLYPAHDYQGLTSTTVREEKQFNPRLTRTIDEFCDIMAKLNLPKPRLIDQSVPANMVCGYH</sequence>
<keyword evidence="10" id="KW-0496">Mitochondrion</keyword>
<dbReference type="PANTHER" id="PTHR43084:SF1">
    <property type="entry name" value="PERSULFIDE DIOXYGENASE ETHE1, MITOCHONDRIAL"/>
    <property type="match status" value="1"/>
</dbReference>
<dbReference type="EMBL" id="HBGH01000353">
    <property type="protein sequence ID" value="CAD9220784.1"/>
    <property type="molecule type" value="Transcribed_RNA"/>
</dbReference>
<dbReference type="SUPFAM" id="SSF56281">
    <property type="entry name" value="Metallo-hydrolase/oxidoreductase"/>
    <property type="match status" value="1"/>
</dbReference>
<keyword evidence="9" id="KW-0408">Iron</keyword>
<keyword evidence="7" id="KW-0007">Acetylation</keyword>